<dbReference type="RefSeq" id="WP_146514159.1">
    <property type="nucleotide sequence ID" value="NZ_SJPI01000001.1"/>
</dbReference>
<dbReference type="EMBL" id="SJPI01000001">
    <property type="protein sequence ID" value="TWT54050.1"/>
    <property type="molecule type" value="Genomic_DNA"/>
</dbReference>
<proteinExistence type="predicted"/>
<feature type="signal peptide" evidence="3">
    <location>
        <begin position="1"/>
        <end position="27"/>
    </location>
</feature>
<dbReference type="GO" id="GO:0016791">
    <property type="term" value="F:phosphatase activity"/>
    <property type="evidence" value="ECO:0007669"/>
    <property type="project" value="UniProtKB-ARBA"/>
</dbReference>
<protein>
    <recommendedName>
        <fullName evidence="4">Swiss Army Knife protein DSP-PTPase phosphatase domain-containing protein</fullName>
    </recommendedName>
</protein>
<evidence type="ECO:0000313" key="5">
    <source>
        <dbReference type="EMBL" id="TWT54050.1"/>
    </source>
</evidence>
<dbReference type="SUPFAM" id="SSF52799">
    <property type="entry name" value="(Phosphotyrosine protein) phosphatases II"/>
    <property type="match status" value="1"/>
</dbReference>
<feature type="chain" id="PRO_5023150543" description="Swiss Army Knife protein DSP-PTPase phosphatase domain-containing protein" evidence="3">
    <location>
        <begin position="28"/>
        <end position="352"/>
    </location>
</feature>
<dbReference type="Gene3D" id="3.90.190.10">
    <property type="entry name" value="Protein tyrosine phosphatase superfamily"/>
    <property type="match status" value="1"/>
</dbReference>
<keyword evidence="6" id="KW-1185">Reference proteome</keyword>
<feature type="domain" description="Swiss Army Knife protein DSP-PTPase phosphatase" evidence="4">
    <location>
        <begin position="85"/>
        <end position="172"/>
    </location>
</feature>
<accession>A0A5C5WU39</accession>
<comment type="caution">
    <text evidence="5">The sequence shown here is derived from an EMBL/GenBank/DDBJ whole genome shotgun (WGS) entry which is preliminary data.</text>
</comment>
<keyword evidence="1" id="KW-0378">Hydrolase</keyword>
<organism evidence="5 6">
    <name type="scientific">Rubripirellula amarantea</name>
    <dbReference type="NCBI Taxonomy" id="2527999"/>
    <lineage>
        <taxon>Bacteria</taxon>
        <taxon>Pseudomonadati</taxon>
        <taxon>Planctomycetota</taxon>
        <taxon>Planctomycetia</taxon>
        <taxon>Pirellulales</taxon>
        <taxon>Pirellulaceae</taxon>
        <taxon>Rubripirellula</taxon>
    </lineage>
</organism>
<evidence type="ECO:0000313" key="6">
    <source>
        <dbReference type="Proteomes" id="UP000316598"/>
    </source>
</evidence>
<evidence type="ECO:0000256" key="1">
    <source>
        <dbReference type="ARBA" id="ARBA00022801"/>
    </source>
</evidence>
<dbReference type="OrthoDB" id="251220at2"/>
<name>A0A5C5WU39_9BACT</name>
<sequence precursor="true">MSLVMRAMLGLSIALLSNLLNNSLANATDKPTSGQAETDPRALSPNGQTSADQTHGMRTSGDATPVDPAPIDANTLEHLIQIHPRVICGEGPTSTDQYAELADLGVQTIISVDATVPPVEIARRNGIRYIHLPIGYDKIDQDEVESLAKAVHQTDGVIYIHCHHGKHRGPAAASAACIASGLITTAQGQSVLQQAGTGIGYKGLHKAVAEAKRILPEDLDAMQKTFVEIAEVNSLASMMSEVGELADRLKSAESAGWKDDREELAHDALLIREHFREFARRKSDDDETNRLLADTRFRRWIEQSEQAATELQDQLSIERSLSPQPVESTHHLSNTTFRLLELCKSCHEIYRD</sequence>
<feature type="compositionally biased region" description="Polar residues" evidence="2">
    <location>
        <begin position="45"/>
        <end position="57"/>
    </location>
</feature>
<dbReference type="InterPro" id="IPR057023">
    <property type="entry name" value="PTP-SAK"/>
</dbReference>
<reference evidence="5 6" key="1">
    <citation type="submission" date="2019-02" db="EMBL/GenBank/DDBJ databases">
        <title>Deep-cultivation of Planctomycetes and their phenomic and genomic characterization uncovers novel biology.</title>
        <authorList>
            <person name="Wiegand S."/>
            <person name="Jogler M."/>
            <person name="Boedeker C."/>
            <person name="Pinto D."/>
            <person name="Vollmers J."/>
            <person name="Rivas-Marin E."/>
            <person name="Kohn T."/>
            <person name="Peeters S.H."/>
            <person name="Heuer A."/>
            <person name="Rast P."/>
            <person name="Oberbeckmann S."/>
            <person name="Bunk B."/>
            <person name="Jeske O."/>
            <person name="Meyerdierks A."/>
            <person name="Storesund J.E."/>
            <person name="Kallscheuer N."/>
            <person name="Luecker S."/>
            <person name="Lage O.M."/>
            <person name="Pohl T."/>
            <person name="Merkel B.J."/>
            <person name="Hornburger P."/>
            <person name="Mueller R.-W."/>
            <person name="Bruemmer F."/>
            <person name="Labrenz M."/>
            <person name="Spormann A.M."/>
            <person name="Op Den Camp H."/>
            <person name="Overmann J."/>
            <person name="Amann R."/>
            <person name="Jetten M.S.M."/>
            <person name="Mascher T."/>
            <person name="Medema M.H."/>
            <person name="Devos D.P."/>
            <person name="Kaster A.-K."/>
            <person name="Ovreas L."/>
            <person name="Rohde M."/>
            <person name="Galperin M.Y."/>
            <person name="Jogler C."/>
        </authorList>
    </citation>
    <scope>NUCLEOTIDE SEQUENCE [LARGE SCALE GENOMIC DNA]</scope>
    <source>
        <strain evidence="5 6">Pla22</strain>
    </source>
</reference>
<dbReference type="AlphaFoldDB" id="A0A5C5WU39"/>
<dbReference type="Pfam" id="PF22784">
    <property type="entry name" value="PTP-SAK"/>
    <property type="match status" value="1"/>
</dbReference>
<feature type="region of interest" description="Disordered" evidence="2">
    <location>
        <begin position="28"/>
        <end position="70"/>
    </location>
</feature>
<dbReference type="Proteomes" id="UP000316598">
    <property type="component" value="Unassembled WGS sequence"/>
</dbReference>
<gene>
    <name evidence="5" type="ORF">Pla22_16850</name>
</gene>
<dbReference type="InterPro" id="IPR029021">
    <property type="entry name" value="Prot-tyrosine_phosphatase-like"/>
</dbReference>
<evidence type="ECO:0000256" key="2">
    <source>
        <dbReference type="SAM" id="MobiDB-lite"/>
    </source>
</evidence>
<evidence type="ECO:0000256" key="3">
    <source>
        <dbReference type="SAM" id="SignalP"/>
    </source>
</evidence>
<evidence type="ECO:0000259" key="4">
    <source>
        <dbReference type="Pfam" id="PF22784"/>
    </source>
</evidence>
<keyword evidence="3" id="KW-0732">Signal</keyword>